<feature type="region of interest" description="Disordered" evidence="4">
    <location>
        <begin position="743"/>
        <end position="767"/>
    </location>
</feature>
<dbReference type="Proteomes" id="UP000298416">
    <property type="component" value="Unassembled WGS sequence"/>
</dbReference>
<proteinExistence type="inferred from homology"/>
<feature type="region of interest" description="Leucine repeat II (LRII)" evidence="3">
    <location>
        <begin position="1515"/>
        <end position="1547"/>
    </location>
</feature>
<evidence type="ECO:0000256" key="3">
    <source>
        <dbReference type="PROSITE-ProRule" id="PRU01191"/>
    </source>
</evidence>
<comment type="caution">
    <text evidence="3">Lacks conserved residue(s) required for the propagation of feature annotation.</text>
</comment>
<reference evidence="5" key="1">
    <citation type="submission" date="2018-01" db="EMBL/GenBank/DDBJ databases">
        <authorList>
            <person name="Mao J.F."/>
        </authorList>
    </citation>
    <scope>NUCLEOTIDE SEQUENCE</scope>
    <source>
        <strain evidence="5">Huo1</strain>
        <tissue evidence="5">Leaf</tissue>
    </source>
</reference>
<keyword evidence="1" id="KW-0805">Transcription regulation</keyword>
<keyword evidence="2" id="KW-0804">Transcription</keyword>
<feature type="short sequence motif" description="VHIID" evidence="3">
    <location>
        <begin position="1470"/>
        <end position="1474"/>
    </location>
</feature>
<organism evidence="5">
    <name type="scientific">Salvia splendens</name>
    <name type="common">Scarlet sage</name>
    <dbReference type="NCBI Taxonomy" id="180675"/>
    <lineage>
        <taxon>Eukaryota</taxon>
        <taxon>Viridiplantae</taxon>
        <taxon>Streptophyta</taxon>
        <taxon>Embryophyta</taxon>
        <taxon>Tracheophyta</taxon>
        <taxon>Spermatophyta</taxon>
        <taxon>Magnoliopsida</taxon>
        <taxon>eudicotyledons</taxon>
        <taxon>Gunneridae</taxon>
        <taxon>Pentapetalae</taxon>
        <taxon>asterids</taxon>
        <taxon>lamiids</taxon>
        <taxon>Lamiales</taxon>
        <taxon>Lamiaceae</taxon>
        <taxon>Nepetoideae</taxon>
        <taxon>Mentheae</taxon>
        <taxon>Salviinae</taxon>
        <taxon>Salvia</taxon>
        <taxon>Salvia subgen. Calosphace</taxon>
        <taxon>core Calosphace</taxon>
    </lineage>
</organism>
<dbReference type="PANTHER" id="PTHR31636">
    <property type="entry name" value="OSJNBA0084A10.13 PROTEIN-RELATED"/>
    <property type="match status" value="1"/>
</dbReference>
<name>A0A8X9A5E2_SALSN</name>
<feature type="region of interest" description="VHIID" evidence="3">
    <location>
        <begin position="1439"/>
        <end position="1504"/>
    </location>
</feature>
<feature type="compositionally biased region" description="Low complexity" evidence="4">
    <location>
        <begin position="746"/>
        <end position="756"/>
    </location>
</feature>
<comment type="caution">
    <text evidence="5">The sequence shown here is derived from an EMBL/GenBank/DDBJ whole genome shotgun (WGS) entry which is preliminary data.</text>
</comment>
<dbReference type="PROSITE" id="PS50985">
    <property type="entry name" value="GRAS"/>
    <property type="match status" value="3"/>
</dbReference>
<dbReference type="EMBL" id="PNBA02000004">
    <property type="protein sequence ID" value="KAG6428306.1"/>
    <property type="molecule type" value="Genomic_DNA"/>
</dbReference>
<evidence type="ECO:0000313" key="5">
    <source>
        <dbReference type="EMBL" id="KAG6428306.1"/>
    </source>
</evidence>
<gene>
    <name evidence="5" type="ORF">SASPL_112557</name>
</gene>
<accession>A0A8X9A5E2</accession>
<reference evidence="5" key="2">
    <citation type="submission" date="2020-08" db="EMBL/GenBank/DDBJ databases">
        <title>Plant Genome Project.</title>
        <authorList>
            <person name="Zhang R.-G."/>
        </authorList>
    </citation>
    <scope>NUCLEOTIDE SEQUENCE</scope>
    <source>
        <strain evidence="5">Huo1</strain>
        <tissue evidence="5">Leaf</tissue>
    </source>
</reference>
<sequence>MAEEANNELPLHDIEANSDVPRGPFALLNRYGNKLKRLSSKGGENSSKSQLLSAVTIMDMAEKVLSQSLYEKRADVSNLVEAFGSDYADHLKRVLWLLDASEKLTKRQYDEAEELLVLAFSGSLEGHPIETVLAFYVMDLKVGVVECKQKLPYSQISNFTGVQTILDSVAAAERIHFIDFGPKFGSYRILVMDALARQGVKQLKISAVFSATDSCPINLAFLPVWSKASVKILTVCICLQLFHNLNELRMSLRQDEDSWVYLDPVRVYESHLEDLDLQTTKSSGKYMPQEVHMEPPLHDIEANSDVPREPFALLNSLFAVTIMDMAEIVVSQSTYEKRGDVYKLVESDYAEHLKRVLWLLDASEKLAKRHYDEAEELLVLALSGSLEGHPIETVLTLSGKYLRERIYVGRGRIDLEREVEHVDIDQAVMDLKVNVVEIEQKLPSSQISNFTGVQTILDSVAAAERIHFIDFGPKFGSYWILVMDALARRGVKQLKISAVCSATDSVEETGNLLSSFAESMNLPFVLTILHLETREFEKDRLQLEAGETVAVFMEFCLIRLSDHPKGIGALLRGIKDLNPLVLIIVDVETDINAVDFAPRFKEALLLMCALVDSLEACLGRENQYRKIVEKIYFQEVICNGVLREDGGFKRCFKIDLWREYFAEFGLVETELSQPSMHQERLMVKGSPSWSSCILNMNGKSMIIGWNGIPIRFVSAWKFSNDEVQRNCWRLVINNNIMQREEYVKQESMSSSSNASAKEAERKNQKQGYDTVDEELQVQANVVSLDYLYLEMVSPPFQDCQETMKILSEIKPQDSQPTLPSASLEVPRCCRRSVGVENKTRRQPQSSSQLSASYIIELAAATFVHSNISHTFVSALSGLSADDARDVQLVLSLLKCAEKVCSEQYDCTGKLLEVCSELRLNQMNVIQFTGIHSVADHVSRSRKVNIVDLNICCGTQMMILIQNLAERSDHPIERVRITVVAASSDPSIEEAGFRLKILAESLKLNFSFHVVSLEYVLNHQENALDLDPEETVVVHAAFALRHMITDPDRLEALMKFIRSINPSLMIMIEAEANVNSPIFVTRFVEALFFYGANFEYVEDCLESDGERSCLEIGFFGPAIRNIVAAEGEERKFRIVGINVWRKFFERFGMVETEFSTLAIGHVNLVLERFDCGDSGTHCMNGKCLVFSKGLNLMKKPVPPPFQMSTEDEFDSFEAFGEGDADRSLVQSANEEKDLLAQVATLDDLYLTIVSSPFQFCDEEIAKLSGFNSQNSPLVEANEEEKSYAFPPASMEILRGCRSRIRLSNEPEVKAPPPSEMSINHVIKLAAANFVQSTMACASELYAISHPYADAFVDLSKENAADVRLVQDLLSSAERVNNHQFDSASKLLEECHRQSFKQMNKTQRLVYYFTQALFEKIGRGRGKCTNKMETPRDPTAPSSATAAFFEKLPFSQITQFAAVQSMVECISGYRKVHVVDLELRCGVHQTVLMQALAAARACTVHFKITAIAIEASTVIEEAGVRLRAIATSLNVDFSFNVLTLEDVFNLQISVFDLDDDEAVIVHSAHALEKLVSRPRELDVLMRIIRRINPHVMVITEAEGNVNSPAFVDRFVESLLFCGAYFDSLGDLLRNGGAERSFIEANILSPVVRNTVAAEGGERGHRIVGIEVWRAFLGRFGMEEMELSQVALTHARMILDRFECGDCCTIGFNGDSLIVSWKETPICSLSVWKFR</sequence>
<feature type="region of interest" description="SAW" evidence="3">
    <location>
        <begin position="642"/>
        <end position="717"/>
    </location>
</feature>
<evidence type="ECO:0000256" key="2">
    <source>
        <dbReference type="ARBA" id="ARBA00023163"/>
    </source>
</evidence>
<feature type="region of interest" description="SAW" evidence="3">
    <location>
        <begin position="1650"/>
        <end position="1726"/>
    </location>
</feature>
<dbReference type="InterPro" id="IPR005202">
    <property type="entry name" value="TF_GRAS"/>
</dbReference>
<evidence type="ECO:0000256" key="4">
    <source>
        <dbReference type="SAM" id="MobiDB-lite"/>
    </source>
</evidence>
<keyword evidence="6" id="KW-1185">Reference proteome</keyword>
<comment type="similarity">
    <text evidence="3">Belongs to the GRAS family.</text>
</comment>
<feature type="region of interest" description="Leucine repeat II (LRII)" evidence="3">
    <location>
        <begin position="989"/>
        <end position="1021"/>
    </location>
</feature>
<feature type="short sequence motif" description="LxCxE motif" evidence="3">
    <location>
        <begin position="893"/>
        <end position="897"/>
    </location>
</feature>
<evidence type="ECO:0008006" key="7">
    <source>
        <dbReference type="Google" id="ProtNLM"/>
    </source>
</evidence>
<evidence type="ECO:0000313" key="6">
    <source>
        <dbReference type="Proteomes" id="UP000298416"/>
    </source>
</evidence>
<dbReference type="Pfam" id="PF03514">
    <property type="entry name" value="GRAS"/>
    <property type="match status" value="3"/>
</dbReference>
<protein>
    <recommendedName>
        <fullName evidence="7">DELLA protein</fullName>
    </recommendedName>
</protein>
<evidence type="ECO:0000256" key="1">
    <source>
        <dbReference type="ARBA" id="ARBA00023015"/>
    </source>
</evidence>
<feature type="region of interest" description="SAW" evidence="3">
    <location>
        <begin position="1123"/>
        <end position="1205"/>
    </location>
</feature>
<feature type="region of interest" description="Leucine repeat II (LRII)" evidence="3">
    <location>
        <begin position="508"/>
        <end position="540"/>
    </location>
</feature>